<dbReference type="InterPro" id="IPR012291">
    <property type="entry name" value="CBM2_carb-bd_dom_sf"/>
</dbReference>
<dbReference type="Pfam" id="PF00553">
    <property type="entry name" value="CBM_2"/>
    <property type="match status" value="1"/>
</dbReference>
<keyword evidence="7" id="KW-1185">Reference proteome</keyword>
<proteinExistence type="predicted"/>
<dbReference type="Proteomes" id="UP000598996">
    <property type="component" value="Unassembled WGS sequence"/>
</dbReference>
<dbReference type="InterPro" id="IPR008965">
    <property type="entry name" value="CBM2/CBM3_carb-bd_dom_sf"/>
</dbReference>
<dbReference type="EMBL" id="JAENHO010000004">
    <property type="protein sequence ID" value="MBL7255627.1"/>
    <property type="molecule type" value="Genomic_DNA"/>
</dbReference>
<evidence type="ECO:0000313" key="6">
    <source>
        <dbReference type="EMBL" id="MBL7255627.1"/>
    </source>
</evidence>
<evidence type="ECO:0000313" key="7">
    <source>
        <dbReference type="Proteomes" id="UP000598996"/>
    </source>
</evidence>
<evidence type="ECO:0000256" key="4">
    <source>
        <dbReference type="SAM" id="MobiDB-lite"/>
    </source>
</evidence>
<accession>A0ABS1VPF1</accession>
<protein>
    <submittedName>
        <fullName evidence="6">Cellulose binding domain-containing protein</fullName>
    </submittedName>
</protein>
<comment type="caution">
    <text evidence="6">The sequence shown here is derived from an EMBL/GenBank/DDBJ whole genome shotgun (WGS) entry which is preliminary data.</text>
</comment>
<dbReference type="InterPro" id="IPR018366">
    <property type="entry name" value="CBM2_CS"/>
</dbReference>
<sequence>MLFNPDRGCDGRGGESDINPSYARFSDAEVAVTDGSTPTPTPTASPTPTPPPAGRSCQARLAVTGSWTGGFQGEVTVTAGSSGTSGWTAAWQLASGQRITQSWGATVTTTGSAVTAGNVSWNGTLAAGASVTFGFLAEGAATTPSLSCVAT</sequence>
<dbReference type="InterPro" id="IPR001919">
    <property type="entry name" value="CBD2"/>
</dbReference>
<reference evidence="6 7" key="1">
    <citation type="submission" date="2021-01" db="EMBL/GenBank/DDBJ databases">
        <title>Actinoplanes sp. nov. LDG1-01 isolated from lichen.</title>
        <authorList>
            <person name="Saeng-In P."/>
            <person name="Phongsopitanun W."/>
            <person name="Kanchanasin P."/>
            <person name="Yuki M."/>
            <person name="Kudo T."/>
            <person name="Ohkuma M."/>
            <person name="Tanasupawat S."/>
        </authorList>
    </citation>
    <scope>NUCLEOTIDE SEQUENCE [LARGE SCALE GENOMIC DNA]</scope>
    <source>
        <strain evidence="6 7">LDG1-01</strain>
    </source>
</reference>
<feature type="compositionally biased region" description="Pro residues" evidence="4">
    <location>
        <begin position="39"/>
        <end position="53"/>
    </location>
</feature>
<feature type="domain" description="CBM2" evidence="5">
    <location>
        <begin position="50"/>
        <end position="151"/>
    </location>
</feature>
<gene>
    <name evidence="6" type="ORF">JKJ07_15085</name>
</gene>
<dbReference type="SMART" id="SM00637">
    <property type="entry name" value="CBD_II"/>
    <property type="match status" value="1"/>
</dbReference>
<dbReference type="SUPFAM" id="SSF49384">
    <property type="entry name" value="Carbohydrate-binding domain"/>
    <property type="match status" value="1"/>
</dbReference>
<keyword evidence="1" id="KW-0378">Hydrolase</keyword>
<evidence type="ECO:0000256" key="1">
    <source>
        <dbReference type="ARBA" id="ARBA00022801"/>
    </source>
</evidence>
<dbReference type="Gene3D" id="2.60.40.290">
    <property type="match status" value="1"/>
</dbReference>
<dbReference type="PROSITE" id="PS51173">
    <property type="entry name" value="CBM2"/>
    <property type="match status" value="1"/>
</dbReference>
<evidence type="ECO:0000256" key="2">
    <source>
        <dbReference type="ARBA" id="ARBA00023295"/>
    </source>
</evidence>
<evidence type="ECO:0000259" key="5">
    <source>
        <dbReference type="PROSITE" id="PS51173"/>
    </source>
</evidence>
<evidence type="ECO:0000256" key="3">
    <source>
        <dbReference type="ARBA" id="ARBA00023326"/>
    </source>
</evidence>
<keyword evidence="3" id="KW-0624">Polysaccharide degradation</keyword>
<organism evidence="6 7">
    <name type="scientific">Paractinoplanes lichenicola</name>
    <dbReference type="NCBI Taxonomy" id="2802976"/>
    <lineage>
        <taxon>Bacteria</taxon>
        <taxon>Bacillati</taxon>
        <taxon>Actinomycetota</taxon>
        <taxon>Actinomycetes</taxon>
        <taxon>Micromonosporales</taxon>
        <taxon>Micromonosporaceae</taxon>
        <taxon>Paractinoplanes</taxon>
    </lineage>
</organism>
<feature type="region of interest" description="Disordered" evidence="4">
    <location>
        <begin position="1"/>
        <end position="57"/>
    </location>
</feature>
<keyword evidence="2" id="KW-0326">Glycosidase</keyword>
<keyword evidence="3" id="KW-0119">Carbohydrate metabolism</keyword>
<name>A0ABS1VPF1_9ACTN</name>
<dbReference type="PROSITE" id="PS00561">
    <property type="entry name" value="CBM2_A"/>
    <property type="match status" value="1"/>
</dbReference>